<dbReference type="SUPFAM" id="SSF57701">
    <property type="entry name" value="Zn2/Cys6 DNA-binding domain"/>
    <property type="match status" value="1"/>
</dbReference>
<feature type="region of interest" description="Disordered" evidence="2">
    <location>
        <begin position="39"/>
        <end position="71"/>
    </location>
</feature>
<reference evidence="4" key="1">
    <citation type="submission" date="2020-03" db="EMBL/GenBank/DDBJ databases">
        <title>Site-based positive gene gene selection in Geosmithia morbida across the United States reveals a broad range of putative effectors and factors for local host and environmental adapation.</title>
        <authorList>
            <person name="Onufrak A."/>
            <person name="Murdoch R.W."/>
            <person name="Gazis R."/>
            <person name="Huff M."/>
            <person name="Staton M."/>
            <person name="Klingeman W."/>
            <person name="Hadziabdic D."/>
        </authorList>
    </citation>
    <scope>NUCLEOTIDE SEQUENCE</scope>
    <source>
        <strain evidence="4">1262</strain>
    </source>
</reference>
<evidence type="ECO:0000259" key="3">
    <source>
        <dbReference type="PROSITE" id="PS50048"/>
    </source>
</evidence>
<dbReference type="InterPro" id="IPR050797">
    <property type="entry name" value="Carb_Metab_Trans_Reg"/>
</dbReference>
<dbReference type="Proteomes" id="UP000749293">
    <property type="component" value="Unassembled WGS sequence"/>
</dbReference>
<evidence type="ECO:0000313" key="4">
    <source>
        <dbReference type="EMBL" id="KAF4122997.1"/>
    </source>
</evidence>
<dbReference type="Gene3D" id="4.10.240.10">
    <property type="entry name" value="Zn(2)-C6 fungal-type DNA-binding domain"/>
    <property type="match status" value="1"/>
</dbReference>
<dbReference type="AlphaFoldDB" id="A0A9P4YUX9"/>
<dbReference type="EMBL" id="JAANYQ010000007">
    <property type="protein sequence ID" value="KAF4122997.1"/>
    <property type="molecule type" value="Genomic_DNA"/>
</dbReference>
<dbReference type="Pfam" id="PF00172">
    <property type="entry name" value="Zn_clus"/>
    <property type="match status" value="1"/>
</dbReference>
<proteinExistence type="predicted"/>
<dbReference type="RefSeq" id="XP_035321649.1">
    <property type="nucleotide sequence ID" value="XM_035468515.1"/>
</dbReference>
<feature type="compositionally biased region" description="Low complexity" evidence="2">
    <location>
        <begin position="162"/>
        <end position="178"/>
    </location>
</feature>
<organism evidence="4 5">
    <name type="scientific">Geosmithia morbida</name>
    <dbReference type="NCBI Taxonomy" id="1094350"/>
    <lineage>
        <taxon>Eukaryota</taxon>
        <taxon>Fungi</taxon>
        <taxon>Dikarya</taxon>
        <taxon>Ascomycota</taxon>
        <taxon>Pezizomycotina</taxon>
        <taxon>Sordariomycetes</taxon>
        <taxon>Hypocreomycetidae</taxon>
        <taxon>Hypocreales</taxon>
        <taxon>Bionectriaceae</taxon>
        <taxon>Geosmithia</taxon>
    </lineage>
</organism>
<accession>A0A9P4YUX9</accession>
<dbReference type="GO" id="GO:0008270">
    <property type="term" value="F:zinc ion binding"/>
    <property type="evidence" value="ECO:0007669"/>
    <property type="project" value="InterPro"/>
</dbReference>
<keyword evidence="5" id="KW-1185">Reference proteome</keyword>
<protein>
    <submittedName>
        <fullName evidence="4">Fungal Zn(2)-Cys(6) binuclear cluster domain</fullName>
    </submittedName>
</protein>
<evidence type="ECO:0000256" key="2">
    <source>
        <dbReference type="SAM" id="MobiDB-lite"/>
    </source>
</evidence>
<dbReference type="CDD" id="cd12148">
    <property type="entry name" value="fungal_TF_MHR"/>
    <property type="match status" value="1"/>
</dbReference>
<dbReference type="InterPro" id="IPR036864">
    <property type="entry name" value="Zn2-C6_fun-type_DNA-bd_sf"/>
</dbReference>
<feature type="domain" description="Zn(2)-C6 fungal-type" evidence="3">
    <location>
        <begin position="8"/>
        <end position="37"/>
    </location>
</feature>
<feature type="region of interest" description="Disordered" evidence="2">
    <location>
        <begin position="425"/>
        <end position="455"/>
    </location>
</feature>
<dbReference type="OrthoDB" id="2740448at2759"/>
<keyword evidence="1" id="KW-0539">Nucleus</keyword>
<dbReference type="SMART" id="SM00066">
    <property type="entry name" value="GAL4"/>
    <property type="match status" value="1"/>
</dbReference>
<dbReference type="GO" id="GO:0000981">
    <property type="term" value="F:DNA-binding transcription factor activity, RNA polymerase II-specific"/>
    <property type="evidence" value="ECO:0007669"/>
    <property type="project" value="InterPro"/>
</dbReference>
<evidence type="ECO:0000313" key="5">
    <source>
        <dbReference type="Proteomes" id="UP000749293"/>
    </source>
</evidence>
<dbReference type="PROSITE" id="PS50048">
    <property type="entry name" value="ZN2_CY6_FUNGAL_2"/>
    <property type="match status" value="1"/>
</dbReference>
<name>A0A9P4YUX9_9HYPO</name>
<dbReference type="PANTHER" id="PTHR31668:SF24">
    <property type="entry name" value="TRANSCRIPTION FACTOR, PUTATIVE-RELATED"/>
    <property type="match status" value="1"/>
</dbReference>
<dbReference type="PANTHER" id="PTHR31668">
    <property type="entry name" value="GLUCOSE TRANSPORT TRANSCRIPTION REGULATOR RGT1-RELATED-RELATED"/>
    <property type="match status" value="1"/>
</dbReference>
<dbReference type="PROSITE" id="PS00463">
    <property type="entry name" value="ZN2_CY6_FUNGAL_1"/>
    <property type="match status" value="1"/>
</dbReference>
<dbReference type="InterPro" id="IPR001138">
    <property type="entry name" value="Zn2Cys6_DnaBD"/>
</dbReference>
<comment type="caution">
    <text evidence="4">The sequence shown here is derived from an EMBL/GenBank/DDBJ whole genome shotgun (WGS) entry which is preliminary data.</text>
</comment>
<evidence type="ECO:0000256" key="1">
    <source>
        <dbReference type="ARBA" id="ARBA00023242"/>
    </source>
</evidence>
<sequence length="596" mass="65146">MTSRITTACNGCRIRKVKCDGAHPCSQCAHFELPCHFTAPRGKRKPGQQQSISRVGRKRSDGHSLSHRRRHQQRYTPDFFLPLIPDYEKHVYPVNPIITGDEMRDAVLAMDASHENKALVYAFAAVTINLTRTSRSGAMSSQLTDLVRRCLAAHRMADVDDSPSSFSSSSSSSSSTCSYNVEYDDDDDDDGNVKHPCSDAAVNVTPTLGELPVTVKRIMTCIFLEISLMAFRLFKRSFAILREAITMVQTLKVYRYSSASSSAAGSAHVARLQRLYWECFIHERFVNVMSGCPAMLQPLSTGLPCPDASIPPHVDVGFRCLIRLFAIMDAGFLAHWNAQSDPASLVPGPMTAAWVEAKQSELDRHEADTALHDDAMRAASTQSTGLSELQLADLFVTRLWLRTLVWQLALSNGLLRTPLSCTNDDGGSDNNDGNASSSSASSSLTSSSTTSASASAYHRHNRSEDLLSLHYPAAKLSSELRRLVCCLHDVTSIATHGSGILQKLFEITTTIADVLALLPLPPASLSSGPVPDTGAAAAGESGSATAHIEDFIFLVDFLFRFERVSNEERDYMRVKIRHLQAVFPGVGFENLLTTLA</sequence>
<dbReference type="GeneID" id="55972770"/>
<gene>
    <name evidence="4" type="ORF">GMORB2_6545</name>
</gene>
<feature type="region of interest" description="Disordered" evidence="2">
    <location>
        <begin position="159"/>
        <end position="181"/>
    </location>
</feature>
<dbReference type="CDD" id="cd00067">
    <property type="entry name" value="GAL4"/>
    <property type="match status" value="1"/>
</dbReference>